<dbReference type="EMBL" id="SPHZ02000003">
    <property type="protein sequence ID" value="KAF0925857.1"/>
    <property type="molecule type" value="Genomic_DNA"/>
</dbReference>
<organism evidence="2 3">
    <name type="scientific">Oryza meyeriana var. granulata</name>
    <dbReference type="NCBI Taxonomy" id="110450"/>
    <lineage>
        <taxon>Eukaryota</taxon>
        <taxon>Viridiplantae</taxon>
        <taxon>Streptophyta</taxon>
        <taxon>Embryophyta</taxon>
        <taxon>Tracheophyta</taxon>
        <taxon>Spermatophyta</taxon>
        <taxon>Magnoliopsida</taxon>
        <taxon>Liliopsida</taxon>
        <taxon>Poales</taxon>
        <taxon>Poaceae</taxon>
        <taxon>BOP clade</taxon>
        <taxon>Oryzoideae</taxon>
        <taxon>Oryzeae</taxon>
        <taxon>Oryzinae</taxon>
        <taxon>Oryza</taxon>
        <taxon>Oryza meyeriana</taxon>
    </lineage>
</organism>
<evidence type="ECO:0000313" key="2">
    <source>
        <dbReference type="EMBL" id="KAF0925857.1"/>
    </source>
</evidence>
<name>A0A6G1EMK7_9ORYZ</name>
<dbReference type="Proteomes" id="UP000479710">
    <property type="component" value="Unassembled WGS sequence"/>
</dbReference>
<evidence type="ECO:0000313" key="3">
    <source>
        <dbReference type="Proteomes" id="UP000479710"/>
    </source>
</evidence>
<reference evidence="2 3" key="1">
    <citation type="submission" date="2019-11" db="EMBL/GenBank/DDBJ databases">
        <title>Whole genome sequence of Oryza granulata.</title>
        <authorList>
            <person name="Li W."/>
        </authorList>
    </citation>
    <scope>NUCLEOTIDE SEQUENCE [LARGE SCALE GENOMIC DNA]</scope>
    <source>
        <strain evidence="3">cv. Menghai</strain>
        <tissue evidence="2">Leaf</tissue>
    </source>
</reference>
<dbReference type="Pfam" id="PF25597">
    <property type="entry name" value="SH3_retrovirus"/>
    <property type="match status" value="1"/>
</dbReference>
<evidence type="ECO:0000259" key="1">
    <source>
        <dbReference type="Pfam" id="PF25597"/>
    </source>
</evidence>
<comment type="caution">
    <text evidence="2">The sequence shown here is derived from an EMBL/GenBank/DDBJ whole genome shotgun (WGS) entry which is preliminary data.</text>
</comment>
<proteinExistence type="predicted"/>
<feature type="domain" description="Retroviral polymerase SH3-like" evidence="1">
    <location>
        <begin position="3"/>
        <end position="54"/>
    </location>
</feature>
<sequence length="72" mass="8316">MPNTKKLNDRSKPMIFFGYEPGSKAYRAYDLVAQRVHVSHDIVFDEATQWSWDGELDAGVDTDFVIKYVSMQ</sequence>
<accession>A0A6G1EMK7</accession>
<dbReference type="AlphaFoldDB" id="A0A6G1EMK7"/>
<keyword evidence="3" id="KW-1185">Reference proteome</keyword>
<gene>
    <name evidence="2" type="ORF">E2562_018496</name>
</gene>
<dbReference type="InterPro" id="IPR057670">
    <property type="entry name" value="SH3_retrovirus"/>
</dbReference>
<dbReference type="OrthoDB" id="787177at2759"/>
<protein>
    <recommendedName>
        <fullName evidence="1">Retroviral polymerase SH3-like domain-containing protein</fullName>
    </recommendedName>
</protein>